<dbReference type="CDD" id="cd04301">
    <property type="entry name" value="NAT_SF"/>
    <property type="match status" value="1"/>
</dbReference>
<evidence type="ECO:0000313" key="3">
    <source>
        <dbReference type="Proteomes" id="UP000649289"/>
    </source>
</evidence>
<proteinExistence type="predicted"/>
<sequence length="156" mass="17113">MSASPSVRLLTATFDELPARTAYDVWRLRQQVFVVEQDCAYPDLDGRDLEDTTRHVVLLEDDGAGEVVIGTLRILDDGGWARVGRVVLAASARGRGLAGPMMYEAMAWCGEREVRLDAQTPLAAFYGGYGFEVSGPEFVEDGINHVPMSRAPRARP</sequence>
<organism evidence="2 3">
    <name type="scientific">Nocardioides hwasunensis</name>
    <dbReference type="NCBI Taxonomy" id="397258"/>
    <lineage>
        <taxon>Bacteria</taxon>
        <taxon>Bacillati</taxon>
        <taxon>Actinomycetota</taxon>
        <taxon>Actinomycetes</taxon>
        <taxon>Propionibacteriales</taxon>
        <taxon>Nocardioidaceae</taxon>
        <taxon>Nocardioides</taxon>
    </lineage>
</organism>
<evidence type="ECO:0000313" key="2">
    <source>
        <dbReference type="EMBL" id="MBD3915722.1"/>
    </source>
</evidence>
<dbReference type="Gene3D" id="3.40.630.30">
    <property type="match status" value="1"/>
</dbReference>
<evidence type="ECO:0000259" key="1">
    <source>
        <dbReference type="PROSITE" id="PS51186"/>
    </source>
</evidence>
<dbReference type="EMBL" id="JACXYY010000005">
    <property type="protein sequence ID" value="MBD3915722.1"/>
    <property type="molecule type" value="Genomic_DNA"/>
</dbReference>
<name>A0ABR8MIB5_9ACTN</name>
<dbReference type="RefSeq" id="WP_191200037.1">
    <property type="nucleotide sequence ID" value="NZ_BAAAPA010000007.1"/>
</dbReference>
<dbReference type="Proteomes" id="UP000649289">
    <property type="component" value="Unassembled WGS sequence"/>
</dbReference>
<dbReference type="InterPro" id="IPR000182">
    <property type="entry name" value="GNAT_dom"/>
</dbReference>
<keyword evidence="3" id="KW-1185">Reference proteome</keyword>
<feature type="domain" description="N-acetyltransferase" evidence="1">
    <location>
        <begin position="12"/>
        <end position="153"/>
    </location>
</feature>
<dbReference type="InterPro" id="IPR016181">
    <property type="entry name" value="Acyl_CoA_acyltransferase"/>
</dbReference>
<gene>
    <name evidence="2" type="ORF">IEZ25_13945</name>
</gene>
<dbReference type="Pfam" id="PF13673">
    <property type="entry name" value="Acetyltransf_10"/>
    <property type="match status" value="1"/>
</dbReference>
<dbReference type="PROSITE" id="PS51186">
    <property type="entry name" value="GNAT"/>
    <property type="match status" value="1"/>
</dbReference>
<comment type="caution">
    <text evidence="2">The sequence shown here is derived from an EMBL/GenBank/DDBJ whole genome shotgun (WGS) entry which is preliminary data.</text>
</comment>
<reference evidence="2 3" key="1">
    <citation type="submission" date="2020-09" db="EMBL/GenBank/DDBJ databases">
        <title>novel species in genus Nocardioides.</title>
        <authorList>
            <person name="Zhang G."/>
        </authorList>
    </citation>
    <scope>NUCLEOTIDE SEQUENCE [LARGE SCALE GENOMIC DNA]</scope>
    <source>
        <strain evidence="2 3">19197</strain>
    </source>
</reference>
<protein>
    <submittedName>
        <fullName evidence="2">GNAT family N-acetyltransferase</fullName>
    </submittedName>
</protein>
<dbReference type="SUPFAM" id="SSF55729">
    <property type="entry name" value="Acyl-CoA N-acyltransferases (Nat)"/>
    <property type="match status" value="1"/>
</dbReference>
<accession>A0ABR8MIB5</accession>